<organism evidence="1 2">
    <name type="scientific">Colletotrichum kahawae</name>
    <name type="common">Coffee berry disease fungus</name>
    <dbReference type="NCBI Taxonomy" id="34407"/>
    <lineage>
        <taxon>Eukaryota</taxon>
        <taxon>Fungi</taxon>
        <taxon>Dikarya</taxon>
        <taxon>Ascomycota</taxon>
        <taxon>Pezizomycotina</taxon>
        <taxon>Sordariomycetes</taxon>
        <taxon>Hypocreomycetidae</taxon>
        <taxon>Glomerellales</taxon>
        <taxon>Glomerellaceae</taxon>
        <taxon>Colletotrichum</taxon>
        <taxon>Colletotrichum gloeosporioides species complex</taxon>
    </lineage>
</organism>
<protein>
    <submittedName>
        <fullName evidence="1">Uncharacterized protein</fullName>
    </submittedName>
</protein>
<accession>A0AAE0CWP1</accession>
<reference evidence="1" key="1">
    <citation type="submission" date="2023-02" db="EMBL/GenBank/DDBJ databases">
        <title>Colletotrichum kahawae CIFC_Que2 genome sequencing and assembly.</title>
        <authorList>
            <person name="Baroncelli R."/>
        </authorList>
    </citation>
    <scope>NUCLEOTIDE SEQUENCE</scope>
    <source>
        <strain evidence="1">CIFC_Que2</strain>
    </source>
</reference>
<name>A0AAE0CWP1_COLKA</name>
<dbReference type="AlphaFoldDB" id="A0AAE0CWP1"/>
<dbReference type="EMBL" id="VYYT01000879">
    <property type="protein sequence ID" value="KAK2728522.1"/>
    <property type="molecule type" value="Genomic_DNA"/>
</dbReference>
<gene>
    <name evidence="1" type="ORF">CKAH01_10877</name>
</gene>
<evidence type="ECO:0000313" key="2">
    <source>
        <dbReference type="Proteomes" id="UP001281614"/>
    </source>
</evidence>
<keyword evidence="2" id="KW-1185">Reference proteome</keyword>
<proteinExistence type="predicted"/>
<comment type="caution">
    <text evidence="1">The sequence shown here is derived from an EMBL/GenBank/DDBJ whole genome shotgun (WGS) entry which is preliminary data.</text>
</comment>
<dbReference type="Proteomes" id="UP001281614">
    <property type="component" value="Unassembled WGS sequence"/>
</dbReference>
<evidence type="ECO:0000313" key="1">
    <source>
        <dbReference type="EMBL" id="KAK2728522.1"/>
    </source>
</evidence>
<sequence>MTVVEQRKTEAQHWNLVPAFPITRMLKTAGNTARLFLKNEPCDHRVLAEPDSYHAIVASHHETSDYGFQNLRD</sequence>